<dbReference type="AlphaFoldDB" id="A0A2W7QK08"/>
<keyword evidence="5" id="KW-1185">Reference proteome</keyword>
<proteinExistence type="predicted"/>
<dbReference type="PANTHER" id="PTHR32347:SF23">
    <property type="entry name" value="BLL5650 PROTEIN"/>
    <property type="match status" value="1"/>
</dbReference>
<comment type="subcellular location">
    <subcellularLocation>
        <location evidence="1">Cell envelope</location>
    </subcellularLocation>
</comment>
<evidence type="ECO:0000256" key="3">
    <source>
        <dbReference type="SAM" id="Coils"/>
    </source>
</evidence>
<reference evidence="4 5" key="1">
    <citation type="submission" date="2018-06" db="EMBL/GenBank/DDBJ databases">
        <title>Genomic Encyclopedia of Archaeal and Bacterial Type Strains, Phase II (KMG-II): from individual species to whole genera.</title>
        <authorList>
            <person name="Goeker M."/>
        </authorList>
    </citation>
    <scope>NUCLEOTIDE SEQUENCE [LARGE SCALE GENOMIC DNA]</scope>
    <source>
        <strain evidence="4 5">DSM 13087</strain>
    </source>
</reference>
<evidence type="ECO:0000256" key="2">
    <source>
        <dbReference type="ARBA" id="ARBA00023054"/>
    </source>
</evidence>
<dbReference type="GO" id="GO:0030313">
    <property type="term" value="C:cell envelope"/>
    <property type="evidence" value="ECO:0007669"/>
    <property type="project" value="UniProtKB-SubCell"/>
</dbReference>
<evidence type="ECO:0000313" key="5">
    <source>
        <dbReference type="Proteomes" id="UP000249364"/>
    </source>
</evidence>
<keyword evidence="2 3" id="KW-0175">Coiled coil</keyword>
<dbReference type="EMBL" id="QKZQ01000004">
    <property type="protein sequence ID" value="PZX46310.1"/>
    <property type="molecule type" value="Genomic_DNA"/>
</dbReference>
<evidence type="ECO:0000313" key="4">
    <source>
        <dbReference type="EMBL" id="PZX46310.1"/>
    </source>
</evidence>
<dbReference type="Gene3D" id="2.40.50.100">
    <property type="match status" value="1"/>
</dbReference>
<dbReference type="InterPro" id="IPR050465">
    <property type="entry name" value="UPF0194_transport"/>
</dbReference>
<dbReference type="PANTHER" id="PTHR32347">
    <property type="entry name" value="EFFLUX SYSTEM COMPONENT YKNX-RELATED"/>
    <property type="match status" value="1"/>
</dbReference>
<feature type="coiled-coil region" evidence="3">
    <location>
        <begin position="206"/>
        <end position="258"/>
    </location>
</feature>
<name>A0A2W7QK08_9RHOB</name>
<dbReference type="STRING" id="121821.GCA_001870675_01801"/>
<dbReference type="Proteomes" id="UP000249364">
    <property type="component" value="Unassembled WGS sequence"/>
</dbReference>
<accession>A0A2W7QK08</accession>
<sequence length="483" mass="52153">MTVLWQGIEYPVAQWDTHGFTLQRAIPSVVSPGNGRVVDVQLMLGEGETRIQMQVQARAETGDSAKLRYQFIDLGRAQSELLHRVVDYALTKQELSLTQLLNDSRETRVARQETTQKTLAFRTWFQISLACMALAGAAYMALGSVTQVKSRYAAVSVAAANVSVPASGMVSQIDVTQGQHVQTGQTLAYLRAADHDDRQMALSDHIRALEAEQAELGARRTALQTRDTNAAHLRSSERARLEEAVARADRRLALERAQLASLHAAGGLPTLARQQDKARQQALALSAEADLAAAKGALQALREAEALGLVGPQGLTASAETLEALDLRLSHLSREIALAYGRNDALYAGTPVTAPCDCVVAQINRVTGEWAEPAQPMFVLAQSGATAVHALIMADTAQRISHGDRAQIRLADGQQVTGKVARLNYDNNWAGFAGLQNSVFAAERYARVEIIPDHPLDARIGMTAHTVIKTQTPLGRVLGQLGL</sequence>
<evidence type="ECO:0000256" key="1">
    <source>
        <dbReference type="ARBA" id="ARBA00004196"/>
    </source>
</evidence>
<protein>
    <submittedName>
        <fullName evidence="4">Multidrug resistance efflux pump</fullName>
    </submittedName>
</protein>
<comment type="caution">
    <text evidence="4">The sequence shown here is derived from an EMBL/GenBank/DDBJ whole genome shotgun (WGS) entry which is preliminary data.</text>
</comment>
<gene>
    <name evidence="4" type="ORF">LY56_01283</name>
</gene>
<organism evidence="4 5">
    <name type="scientific">Roseinatronobacter thiooxidans</name>
    <dbReference type="NCBI Taxonomy" id="121821"/>
    <lineage>
        <taxon>Bacteria</taxon>
        <taxon>Pseudomonadati</taxon>
        <taxon>Pseudomonadota</taxon>
        <taxon>Alphaproteobacteria</taxon>
        <taxon>Rhodobacterales</taxon>
        <taxon>Paracoccaceae</taxon>
        <taxon>Roseinatronobacter</taxon>
    </lineage>
</organism>